<dbReference type="GO" id="GO:0008641">
    <property type="term" value="F:ubiquitin-like modifier activating enzyme activity"/>
    <property type="evidence" value="ECO:0007669"/>
    <property type="project" value="InterPro"/>
</dbReference>
<evidence type="ECO:0000313" key="16">
    <source>
        <dbReference type="Proteomes" id="UP000666240"/>
    </source>
</evidence>
<evidence type="ECO:0000256" key="3">
    <source>
        <dbReference type="ARBA" id="ARBA00022741"/>
    </source>
</evidence>
<gene>
    <name evidence="15" type="primary">moeB</name>
    <name evidence="15" type="ORF">J5Y06_18025</name>
</gene>
<dbReference type="AlphaFoldDB" id="A0A8J7R4F9"/>
<reference evidence="15" key="1">
    <citation type="submission" date="2021-03" db="EMBL/GenBank/DDBJ databases">
        <title>Genome sequencing and assembly of Tianweitania sediminis.</title>
        <authorList>
            <person name="Chhetri G."/>
        </authorList>
    </citation>
    <scope>NUCLEOTIDE SEQUENCE</scope>
    <source>
        <strain evidence="15">Z8</strain>
    </source>
</reference>
<comment type="similarity">
    <text evidence="1">Belongs to the HesA/MoeB/ThiF family.</text>
</comment>
<dbReference type="InterPro" id="IPR000182">
    <property type="entry name" value="GNAT_dom"/>
</dbReference>
<dbReference type="InterPro" id="IPR035985">
    <property type="entry name" value="Ubiquitin-activating_enz"/>
</dbReference>
<dbReference type="FunFam" id="3.40.50.720:FF:000033">
    <property type="entry name" value="Adenylyltransferase and sulfurtransferase MOCS3"/>
    <property type="match status" value="1"/>
</dbReference>
<feature type="domain" description="N-acetyltransferase" evidence="14">
    <location>
        <begin position="259"/>
        <end position="411"/>
    </location>
</feature>
<dbReference type="GO" id="GO:0016747">
    <property type="term" value="F:acyltransferase activity, transferring groups other than amino-acyl groups"/>
    <property type="evidence" value="ECO:0007669"/>
    <property type="project" value="InterPro"/>
</dbReference>
<evidence type="ECO:0000256" key="8">
    <source>
        <dbReference type="ARBA" id="ARBA00066884"/>
    </source>
</evidence>
<evidence type="ECO:0000256" key="5">
    <source>
        <dbReference type="ARBA" id="ARBA00052218"/>
    </source>
</evidence>
<evidence type="ECO:0000256" key="2">
    <source>
        <dbReference type="ARBA" id="ARBA00022679"/>
    </source>
</evidence>
<dbReference type="CDD" id="cd00757">
    <property type="entry name" value="ThiF_MoeB_HesA_family"/>
    <property type="match status" value="1"/>
</dbReference>
<evidence type="ECO:0000313" key="15">
    <source>
        <dbReference type="EMBL" id="MBP0440551.1"/>
    </source>
</evidence>
<evidence type="ECO:0000256" key="4">
    <source>
        <dbReference type="ARBA" id="ARBA00022840"/>
    </source>
</evidence>
<comment type="caution">
    <text evidence="15">The sequence shown here is derived from an EMBL/GenBank/DDBJ whole genome shotgun (WGS) entry which is preliminary data.</text>
</comment>
<comment type="subunit">
    <text evidence="7">Homodimer. Forms a stable heterotetrameric complex of 2 MoeB and 2 MoaD during adenylation of MoaD.</text>
</comment>
<keyword evidence="4" id="KW-0067">ATP-binding</keyword>
<dbReference type="SUPFAM" id="SSF55729">
    <property type="entry name" value="Acyl-CoA N-acyltransferases (Nat)"/>
    <property type="match status" value="1"/>
</dbReference>
<dbReference type="Pfam" id="PF00583">
    <property type="entry name" value="Acetyltransf_1"/>
    <property type="match status" value="1"/>
</dbReference>
<dbReference type="InterPro" id="IPR045886">
    <property type="entry name" value="ThiF/MoeB/HesA"/>
</dbReference>
<dbReference type="EC" id="2.7.7.80" evidence="8"/>
<dbReference type="Pfam" id="PF00899">
    <property type="entry name" value="ThiF"/>
    <property type="match status" value="1"/>
</dbReference>
<dbReference type="PANTHER" id="PTHR10953:SF102">
    <property type="entry name" value="ADENYLYLTRANSFERASE AND SULFURTRANSFERASE MOCS3"/>
    <property type="match status" value="1"/>
</dbReference>
<evidence type="ECO:0000256" key="13">
    <source>
        <dbReference type="SAM" id="Phobius"/>
    </source>
</evidence>
<keyword evidence="13" id="KW-1133">Transmembrane helix</keyword>
<dbReference type="Proteomes" id="UP000666240">
    <property type="component" value="Unassembled WGS sequence"/>
</dbReference>
<dbReference type="NCBIfam" id="NF004281">
    <property type="entry name" value="PRK05690.1"/>
    <property type="match status" value="1"/>
</dbReference>
<keyword evidence="15" id="KW-0548">Nucleotidyltransferase</keyword>
<dbReference type="GO" id="GO:0008146">
    <property type="term" value="F:sulfotransferase activity"/>
    <property type="evidence" value="ECO:0007669"/>
    <property type="project" value="TreeGrafter"/>
</dbReference>
<keyword evidence="13" id="KW-0472">Membrane</keyword>
<feature type="transmembrane region" description="Helical" evidence="13">
    <location>
        <begin position="38"/>
        <end position="65"/>
    </location>
</feature>
<dbReference type="InterPro" id="IPR016181">
    <property type="entry name" value="Acyl_CoA_acyltransferase"/>
</dbReference>
<dbReference type="SUPFAM" id="SSF69572">
    <property type="entry name" value="Activating enzymes of the ubiquitin-like proteins"/>
    <property type="match status" value="1"/>
</dbReference>
<dbReference type="Gene3D" id="3.40.50.720">
    <property type="entry name" value="NAD(P)-binding Rossmann-like Domain"/>
    <property type="match status" value="1"/>
</dbReference>
<evidence type="ECO:0000256" key="6">
    <source>
        <dbReference type="ARBA" id="ARBA00055169"/>
    </source>
</evidence>
<dbReference type="PANTHER" id="PTHR10953">
    <property type="entry name" value="UBIQUITIN-ACTIVATING ENZYME E1"/>
    <property type="match status" value="1"/>
</dbReference>
<dbReference type="GO" id="GO:0061605">
    <property type="term" value="F:molybdopterin-synthase adenylyltransferase activity"/>
    <property type="evidence" value="ECO:0007669"/>
    <property type="project" value="UniProtKB-EC"/>
</dbReference>
<dbReference type="CDD" id="cd04301">
    <property type="entry name" value="NAT_SF"/>
    <property type="match status" value="1"/>
</dbReference>
<keyword evidence="13" id="KW-0812">Transmembrane</keyword>
<dbReference type="Gene3D" id="3.40.630.30">
    <property type="match status" value="1"/>
</dbReference>
<comment type="function">
    <text evidence="6">Catalyzes the adenylation by ATP of the carboxyl group of the C-terminal glycine of sulfur carrier protein MoaD.</text>
</comment>
<dbReference type="GO" id="GO:0005829">
    <property type="term" value="C:cytosol"/>
    <property type="evidence" value="ECO:0007669"/>
    <property type="project" value="TreeGrafter"/>
</dbReference>
<sequence>MSAVSPPLSPDELARYARHIVLPEVGGAGQQKLKRARVLVVGAGGLGAPVLAYLAAAGVGTLGILDDDTVSLSNLQRQVIHTTAAVGEAKTVSAARAVQAVNLHVVVELHPVRLGAANAEALVGAYDLVVDGSDNFETRYLVADACAATRKPLVHAAIGRFDGSLTVLMPYAEGPNGQLLPSYRDLFPEPPPEGLVPSCAQAGVIGALAGVIGTLQAMEAIKLITGIGEPLVGRLLLYDALAARFDTITYKRRKPAFQVAQLPATFGAWGDLLALIRRAYAPMDGVIDPPSSTLDVTPQDLQQKAARETVFVAEQGGRLIGCVFLHDQGDHLYLGRLAVDPALHGQGVGGALITKAIDHAKALGREAIELQARVELTKNHAIFSRFGFKETERTSHPGYDRPTSITFRKQL</sequence>
<name>A0A8J7R4F9_9HYPH</name>
<evidence type="ECO:0000259" key="14">
    <source>
        <dbReference type="PROSITE" id="PS51186"/>
    </source>
</evidence>
<proteinExistence type="inferred from homology"/>
<keyword evidence="3" id="KW-0547">Nucleotide-binding</keyword>
<evidence type="ECO:0000256" key="10">
    <source>
        <dbReference type="ARBA" id="ARBA00075110"/>
    </source>
</evidence>
<evidence type="ECO:0000256" key="7">
    <source>
        <dbReference type="ARBA" id="ARBA00063809"/>
    </source>
</evidence>
<dbReference type="GO" id="GO:0004792">
    <property type="term" value="F:thiosulfate-cyanide sulfurtransferase activity"/>
    <property type="evidence" value="ECO:0007669"/>
    <property type="project" value="TreeGrafter"/>
</dbReference>
<accession>A0A8J7R4F9</accession>
<comment type="catalytic activity">
    <reaction evidence="5">
        <text>[molybdopterin-synthase sulfur-carrier protein]-C-terminal Gly-Gly + ATP + H(+) = [molybdopterin-synthase sulfur-carrier protein]-C-terminal Gly-Gly-AMP + diphosphate</text>
        <dbReference type="Rhea" id="RHEA:43616"/>
        <dbReference type="Rhea" id="RHEA-COMP:12159"/>
        <dbReference type="Rhea" id="RHEA-COMP:12202"/>
        <dbReference type="ChEBI" id="CHEBI:15378"/>
        <dbReference type="ChEBI" id="CHEBI:30616"/>
        <dbReference type="ChEBI" id="CHEBI:33019"/>
        <dbReference type="ChEBI" id="CHEBI:90618"/>
        <dbReference type="ChEBI" id="CHEBI:90778"/>
        <dbReference type="EC" id="2.7.7.80"/>
    </reaction>
</comment>
<keyword evidence="16" id="KW-1185">Reference proteome</keyword>
<evidence type="ECO:0000256" key="1">
    <source>
        <dbReference type="ARBA" id="ARBA00009919"/>
    </source>
</evidence>
<evidence type="ECO:0000256" key="9">
    <source>
        <dbReference type="ARBA" id="ARBA00073635"/>
    </source>
</evidence>
<dbReference type="PROSITE" id="PS51186">
    <property type="entry name" value="GNAT"/>
    <property type="match status" value="1"/>
</dbReference>
<evidence type="ECO:0000256" key="11">
    <source>
        <dbReference type="ARBA" id="ARBA00075328"/>
    </source>
</evidence>
<dbReference type="InterPro" id="IPR000594">
    <property type="entry name" value="ThiF_NAD_FAD-bd"/>
</dbReference>
<dbReference type="GO" id="GO:0005524">
    <property type="term" value="F:ATP binding"/>
    <property type="evidence" value="ECO:0007669"/>
    <property type="project" value="UniProtKB-KW"/>
</dbReference>
<evidence type="ECO:0000256" key="12">
    <source>
        <dbReference type="ARBA" id="ARBA00078531"/>
    </source>
</evidence>
<dbReference type="EMBL" id="JAGIYY010000008">
    <property type="protein sequence ID" value="MBP0440551.1"/>
    <property type="molecule type" value="Genomic_DNA"/>
</dbReference>
<protein>
    <recommendedName>
        <fullName evidence="9">Molybdopterin-synthase adenylyltransferase</fullName>
        <ecNumber evidence="8">2.7.7.80</ecNumber>
    </recommendedName>
    <alternativeName>
        <fullName evidence="12">MoaD protein adenylase</fullName>
    </alternativeName>
    <alternativeName>
        <fullName evidence="10">Molybdopterin-converting factor subunit 1 adenylase</fullName>
    </alternativeName>
    <alternativeName>
        <fullName evidence="11">Sulfur carrier protein MoaD adenylyltransferase</fullName>
    </alternativeName>
</protein>
<organism evidence="15 16">
    <name type="scientific">Tianweitania sediminis</name>
    <dbReference type="NCBI Taxonomy" id="1502156"/>
    <lineage>
        <taxon>Bacteria</taxon>
        <taxon>Pseudomonadati</taxon>
        <taxon>Pseudomonadota</taxon>
        <taxon>Alphaproteobacteria</taxon>
        <taxon>Hyphomicrobiales</taxon>
        <taxon>Phyllobacteriaceae</taxon>
        <taxon>Tianweitania</taxon>
    </lineage>
</organism>
<keyword evidence="2" id="KW-0808">Transferase</keyword>